<comment type="caution">
    <text evidence="5">The sequence shown here is derived from an EMBL/GenBank/DDBJ whole genome shotgun (WGS) entry which is preliminary data.</text>
</comment>
<feature type="transmembrane region" description="Helical" evidence="3">
    <location>
        <begin position="495"/>
        <end position="514"/>
    </location>
</feature>
<dbReference type="Pfam" id="PF13488">
    <property type="entry name" value="Gly-zipper_Omp"/>
    <property type="match status" value="1"/>
</dbReference>
<feature type="transmembrane region" description="Helical" evidence="3">
    <location>
        <begin position="640"/>
        <end position="660"/>
    </location>
</feature>
<evidence type="ECO:0000256" key="2">
    <source>
        <dbReference type="SAM" id="MobiDB-lite"/>
    </source>
</evidence>
<dbReference type="Pfam" id="PF10101">
    <property type="entry name" value="DUF2339"/>
    <property type="match status" value="1"/>
</dbReference>
<feature type="transmembrane region" description="Helical" evidence="3">
    <location>
        <begin position="840"/>
        <end position="859"/>
    </location>
</feature>
<feature type="transmembrane region" description="Helical" evidence="3">
    <location>
        <begin position="6"/>
        <end position="32"/>
    </location>
</feature>
<feature type="transmembrane region" description="Helical" evidence="3">
    <location>
        <begin position="229"/>
        <end position="249"/>
    </location>
</feature>
<keyword evidence="3" id="KW-1133">Transmembrane helix</keyword>
<evidence type="ECO:0000313" key="6">
    <source>
        <dbReference type="Proteomes" id="UP000292136"/>
    </source>
</evidence>
<dbReference type="InterPro" id="IPR019286">
    <property type="entry name" value="DUF2339_TM"/>
</dbReference>
<evidence type="ECO:0000256" key="1">
    <source>
        <dbReference type="SAM" id="Coils"/>
    </source>
</evidence>
<sequence>MWLLGAVIGLIIGSPLGSFGSLAGALAGGLIGHWLGRQGNKREPAVGPDFRQRLQLLENQVQALRREVEVLKGTATASTAVAESSWETPAPTSPVPQAVQAPPVAMPPQPAPLADSPPPAARPVTGQPFTLEPPDWARRLWAINPLAKIGIVLLFFGIASGLRLAVDYGLLPVPLRLLIAAASGIAMIAFGWNRAGEEKHRTFGQALQGGGFALLYLVAYFMLQRYTMIGQGPAFALFALLGIACVFLAARQDAPVLAVLGLSGAFLAPILAGGQADSPLPLFAYFTLLNVFILAVDWFRAWRVLNIAGFFFTLAVGMAWAMDGYQPRHYLLTQAFLVLFLSVYSAMPVATALLRAPGLAAWRDGILLFGTPLAGTFLQARLMEGERYGLAWSTLIAALWYFGLWALLFRRREPANLLVERSHLGIAVVFLTIAIPLAFDAQVTSAFWAAEGAAVLWFGVRQERKLAQVSGFLMQLAAGLSLLLGWAALGHRLPVANDAMLGALILVLAGLFSARQLRSRASSAALLPFLPWAWAMLWWLGPGLDEIYRFAPDSLHAPYALLFITATVLLQEGLISLWRWPQLRPAAVLLLVGLVVAALAGIGRHGHPLAGFMALVLPLALAVHYVLLARHERQGETGLAAIRHLGAWWLLLFALAWELAWQARHLMPAPTLWSFVAVVLVLAAGLALPVLGQQRQRWPFTAAGAGYIPYGVLPPLFGLLLLLPWGNLRLSGLDGLGWPYLPLLNIFDAGQLAALGALVLLGRQLAAAVAPLLRVLTALLAFLWLSALAARIAHHWGGIPFNFPTLMHATLFQALLTLFWSTTAIATMIHASHRELRHRWFGGMLLLGLVGAKLLLFDTMGRGTLTWTATLIGVALLVLAAGYFAPLPPKAAADGPLESDTLPGIT</sequence>
<evidence type="ECO:0000256" key="3">
    <source>
        <dbReference type="SAM" id="Phobius"/>
    </source>
</evidence>
<gene>
    <name evidence="5" type="ORF">EV678_2459</name>
</gene>
<feature type="transmembrane region" description="Helical" evidence="3">
    <location>
        <begin position="421"/>
        <end position="439"/>
    </location>
</feature>
<keyword evidence="6" id="KW-1185">Reference proteome</keyword>
<feature type="transmembrane region" description="Helical" evidence="3">
    <location>
        <begin position="521"/>
        <end position="539"/>
    </location>
</feature>
<feature type="transmembrane region" description="Helical" evidence="3">
    <location>
        <begin position="304"/>
        <end position="322"/>
    </location>
</feature>
<feature type="transmembrane region" description="Helical" evidence="3">
    <location>
        <begin position="146"/>
        <end position="166"/>
    </location>
</feature>
<feature type="transmembrane region" description="Helical" evidence="3">
    <location>
        <begin position="204"/>
        <end position="223"/>
    </location>
</feature>
<feature type="transmembrane region" description="Helical" evidence="3">
    <location>
        <begin position="256"/>
        <end position="276"/>
    </location>
</feature>
<feature type="transmembrane region" description="Helical" evidence="3">
    <location>
        <begin position="389"/>
        <end position="409"/>
    </location>
</feature>
<reference evidence="5 6" key="1">
    <citation type="submission" date="2019-02" db="EMBL/GenBank/DDBJ databases">
        <title>Genomic Encyclopedia of Type Strains, Phase IV (KMG-IV): sequencing the most valuable type-strain genomes for metagenomic binning, comparative biology and taxonomic classification.</title>
        <authorList>
            <person name="Goeker M."/>
        </authorList>
    </citation>
    <scope>NUCLEOTIDE SEQUENCE [LARGE SCALE GENOMIC DNA]</scope>
    <source>
        <strain evidence="5 6">DSM 21223</strain>
    </source>
</reference>
<evidence type="ECO:0000313" key="5">
    <source>
        <dbReference type="EMBL" id="RZT76580.1"/>
    </source>
</evidence>
<feature type="transmembrane region" description="Helical" evidence="3">
    <location>
        <begin position="704"/>
        <end position="726"/>
    </location>
</feature>
<feature type="transmembrane region" description="Helical" evidence="3">
    <location>
        <begin position="366"/>
        <end position="383"/>
    </location>
</feature>
<feature type="transmembrane region" description="Helical" evidence="3">
    <location>
        <begin position="172"/>
        <end position="192"/>
    </location>
</feature>
<feature type="transmembrane region" description="Helical" evidence="3">
    <location>
        <begin position="334"/>
        <end position="354"/>
    </location>
</feature>
<accession>A0ABY0IPE7</accession>
<feature type="domain" description="Glycine zipper" evidence="4">
    <location>
        <begin position="3"/>
        <end position="41"/>
    </location>
</feature>
<evidence type="ECO:0000259" key="4">
    <source>
        <dbReference type="Pfam" id="PF13488"/>
    </source>
</evidence>
<dbReference type="InterPro" id="IPR039567">
    <property type="entry name" value="Gly-zipper"/>
</dbReference>
<feature type="compositionally biased region" description="Pro residues" evidence="2">
    <location>
        <begin position="104"/>
        <end position="121"/>
    </location>
</feature>
<feature type="transmembrane region" description="Helical" evidence="3">
    <location>
        <begin position="738"/>
        <end position="761"/>
    </location>
</feature>
<name>A0ABY0IPE7_9RHOO</name>
<feature type="transmembrane region" description="Helical" evidence="3">
    <location>
        <begin position="559"/>
        <end position="578"/>
    </location>
</feature>
<dbReference type="EMBL" id="SHKM01000002">
    <property type="protein sequence ID" value="RZT76580.1"/>
    <property type="molecule type" value="Genomic_DNA"/>
</dbReference>
<feature type="transmembrane region" description="Helical" evidence="3">
    <location>
        <begin position="865"/>
        <end position="885"/>
    </location>
</feature>
<feature type="transmembrane region" description="Helical" evidence="3">
    <location>
        <begin position="472"/>
        <end position="489"/>
    </location>
</feature>
<keyword evidence="1" id="KW-0175">Coiled coil</keyword>
<feature type="transmembrane region" description="Helical" evidence="3">
    <location>
        <begin position="585"/>
        <end position="603"/>
    </location>
</feature>
<dbReference type="PANTHER" id="PTHR38434">
    <property type="entry name" value="BLL2549 PROTEIN"/>
    <property type="match status" value="1"/>
</dbReference>
<feature type="coiled-coil region" evidence="1">
    <location>
        <begin position="47"/>
        <end position="74"/>
    </location>
</feature>
<feature type="region of interest" description="Disordered" evidence="2">
    <location>
        <begin position="81"/>
        <end position="121"/>
    </location>
</feature>
<feature type="transmembrane region" description="Helical" evidence="3">
    <location>
        <begin position="806"/>
        <end position="828"/>
    </location>
</feature>
<feature type="transmembrane region" description="Helical" evidence="3">
    <location>
        <begin position="672"/>
        <end position="692"/>
    </location>
</feature>
<feature type="transmembrane region" description="Helical" evidence="3">
    <location>
        <begin position="773"/>
        <end position="794"/>
    </location>
</feature>
<dbReference type="Proteomes" id="UP000292136">
    <property type="component" value="Unassembled WGS sequence"/>
</dbReference>
<keyword evidence="3" id="KW-0812">Transmembrane</keyword>
<feature type="transmembrane region" description="Helical" evidence="3">
    <location>
        <begin position="445"/>
        <end position="460"/>
    </location>
</feature>
<protein>
    <submittedName>
        <fullName evidence="5">Membrane protein</fullName>
    </submittedName>
</protein>
<proteinExistence type="predicted"/>
<dbReference type="RefSeq" id="WP_130459719.1">
    <property type="nucleotide sequence ID" value="NZ_SHKM01000002.1"/>
</dbReference>
<feature type="transmembrane region" description="Helical" evidence="3">
    <location>
        <begin position="609"/>
        <end position="628"/>
    </location>
</feature>
<keyword evidence="3" id="KW-0472">Membrane</keyword>
<feature type="compositionally biased region" description="Low complexity" evidence="2">
    <location>
        <begin position="81"/>
        <end position="103"/>
    </location>
</feature>
<feature type="transmembrane region" description="Helical" evidence="3">
    <location>
        <begin position="282"/>
        <end position="299"/>
    </location>
</feature>
<organism evidence="5 6">
    <name type="scientific">Azospira oryzae</name>
    <dbReference type="NCBI Taxonomy" id="146939"/>
    <lineage>
        <taxon>Bacteria</taxon>
        <taxon>Pseudomonadati</taxon>
        <taxon>Pseudomonadota</taxon>
        <taxon>Betaproteobacteria</taxon>
        <taxon>Rhodocyclales</taxon>
        <taxon>Rhodocyclaceae</taxon>
        <taxon>Azospira</taxon>
    </lineage>
</organism>
<dbReference type="PANTHER" id="PTHR38434:SF1">
    <property type="entry name" value="BLL2549 PROTEIN"/>
    <property type="match status" value="1"/>
</dbReference>